<dbReference type="EMBL" id="PYOY01000005">
    <property type="protein sequence ID" value="PSX07235.1"/>
    <property type="molecule type" value="Genomic_DNA"/>
</dbReference>
<evidence type="ECO:0000313" key="6">
    <source>
        <dbReference type="Proteomes" id="UP000241440"/>
    </source>
</evidence>
<name>A0A0D8RR26_PHOAN</name>
<reference evidence="5 6" key="2">
    <citation type="submission" date="2018-01" db="EMBL/GenBank/DDBJ databases">
        <title>Whole genome sequencing of Histamine producing bacteria.</title>
        <authorList>
            <person name="Butler K."/>
        </authorList>
    </citation>
    <scope>NUCLEOTIDE SEQUENCE [LARGE SCALE GENOMIC DNA]</scope>
    <source>
        <strain evidence="2 6">A2-1</strain>
        <strain evidence="3 5">A6-1</strain>
    </source>
</reference>
<evidence type="ECO:0000313" key="3">
    <source>
        <dbReference type="EMBL" id="PSX11744.1"/>
    </source>
</evidence>
<keyword evidence="5" id="KW-1185">Reference proteome</keyword>
<dbReference type="GeneID" id="61229624"/>
<comment type="caution">
    <text evidence="1">The sequence shown here is derived from an EMBL/GenBank/DDBJ whole genome shotgun (WGS) entry which is preliminary data.</text>
</comment>
<proteinExistence type="predicted"/>
<dbReference type="RefSeq" id="WP_005368647.1">
    <property type="nucleotide sequence ID" value="NZ_JAKJTG010000010.1"/>
</dbReference>
<evidence type="ECO:0000313" key="4">
    <source>
        <dbReference type="Proteomes" id="UP000238730"/>
    </source>
</evidence>
<evidence type="ECO:0000313" key="1">
    <source>
        <dbReference type="EMBL" id="PQJ66526.1"/>
    </source>
</evidence>
<dbReference type="Proteomes" id="UP000240989">
    <property type="component" value="Unassembled WGS sequence"/>
</dbReference>
<dbReference type="EMBL" id="PYOU01000003">
    <property type="protein sequence ID" value="PSX11744.1"/>
    <property type="molecule type" value="Genomic_DNA"/>
</dbReference>
<organism evidence="1 4">
    <name type="scientific">Photobacterium angustum</name>
    <dbReference type="NCBI Taxonomy" id="661"/>
    <lineage>
        <taxon>Bacteria</taxon>
        <taxon>Pseudomonadati</taxon>
        <taxon>Pseudomonadota</taxon>
        <taxon>Gammaproteobacteria</taxon>
        <taxon>Vibrionales</taxon>
        <taxon>Vibrionaceae</taxon>
        <taxon>Photobacterium</taxon>
    </lineage>
</organism>
<evidence type="ECO:0000313" key="2">
    <source>
        <dbReference type="EMBL" id="PSX07235.1"/>
    </source>
</evidence>
<protein>
    <submittedName>
        <fullName evidence="1">Uncharacterized protein</fullName>
    </submittedName>
</protein>
<evidence type="ECO:0000313" key="5">
    <source>
        <dbReference type="Proteomes" id="UP000240989"/>
    </source>
</evidence>
<dbReference type="AlphaFoldDB" id="A0A0D8RR26"/>
<accession>A0A0D8RR26</accession>
<dbReference type="Proteomes" id="UP000241440">
    <property type="component" value="Unassembled WGS sequence"/>
</dbReference>
<dbReference type="EMBL" id="MSCJ01000001">
    <property type="protein sequence ID" value="PQJ66526.1"/>
    <property type="molecule type" value="Genomic_DNA"/>
</dbReference>
<dbReference type="OrthoDB" id="6460068at2"/>
<sequence length="64" mass="7471">MTNTNPVELTDAQKEAIEAMVTDRINAMNNDKVLCDAIDAKVHEMEEHLKEYFHKRFHFHSNKA</sequence>
<gene>
    <name evidence="1" type="ORF">BTO08_03325</name>
    <name evidence="3" type="ORF">C0W27_05070</name>
    <name evidence="2" type="ORF">C0W41_11355</name>
</gene>
<dbReference type="Proteomes" id="UP000238730">
    <property type="component" value="Unassembled WGS sequence"/>
</dbReference>
<reference evidence="1 4" key="1">
    <citation type="submission" date="2016-12" db="EMBL/GenBank/DDBJ databases">
        <title>Diversity of luminous bacteria.</title>
        <authorList>
            <person name="Yoshizawa S."/>
            <person name="Kogure K."/>
        </authorList>
    </citation>
    <scope>NUCLEOTIDE SEQUENCE [LARGE SCALE GENOMIC DNA]</scope>
    <source>
        <strain evidence="1 4">LC1-200</strain>
    </source>
</reference>